<dbReference type="InterPro" id="IPR051025">
    <property type="entry name" value="RhoGAP"/>
</dbReference>
<reference evidence="5" key="1">
    <citation type="submission" date="2016-04" db="EMBL/GenBank/DDBJ databases">
        <authorList>
            <person name="Evans L.H."/>
            <person name="Alamgir A."/>
            <person name="Owens N."/>
            <person name="Weber N.D."/>
            <person name="Virtaneva K."/>
            <person name="Barbian K."/>
            <person name="Babar A."/>
            <person name="Rosenke K."/>
        </authorList>
    </citation>
    <scope>NUCLEOTIDE SEQUENCE [LARGE SCALE GENOMIC DNA]</scope>
    <source>
        <strain evidence="5">CBS 101.48</strain>
    </source>
</reference>
<organism evidence="5">
    <name type="scientific">Absidia glauca</name>
    <name type="common">Pin mould</name>
    <dbReference type="NCBI Taxonomy" id="4829"/>
    <lineage>
        <taxon>Eukaryota</taxon>
        <taxon>Fungi</taxon>
        <taxon>Fungi incertae sedis</taxon>
        <taxon>Mucoromycota</taxon>
        <taxon>Mucoromycotina</taxon>
        <taxon>Mucoromycetes</taxon>
        <taxon>Mucorales</taxon>
        <taxon>Cunninghamellaceae</taxon>
        <taxon>Absidia</taxon>
    </lineage>
</organism>
<feature type="transmembrane region" description="Helical" evidence="3">
    <location>
        <begin position="429"/>
        <end position="446"/>
    </location>
</feature>
<evidence type="ECO:0000259" key="4">
    <source>
        <dbReference type="PROSITE" id="PS50238"/>
    </source>
</evidence>
<dbReference type="PANTHER" id="PTHR15228">
    <property type="entry name" value="SPERMATHECAL PHYSIOLOGY VARIANT"/>
    <property type="match status" value="1"/>
</dbReference>
<keyword evidence="1" id="KW-0343">GTPase activation</keyword>
<sequence length="665" mass="75508">MDSLQSVKRQKSFRRWIKKVTTPKVAPLLSKGADGKQQQQQGVFGVPLVLSISYARRTVGYQDTDQVNHQNAASIPLIVSKCGSYLKRNGLETEGIFRLSASTKRVNALQQIFDSPLESYGLHHNWKGYTVHDAGSALRRYFLQLPDPVIPTSFYQPFRNVMTDDSVYKTTNQRVDAFQALIRQLPTAHQHLLLYVLDMLRFFAVNASVTRMDASNLAAVFSPGLLSHPQHNTPAHYMISQRVIEFLIEYQNLFTMDLLVDSNVNEIKSPVEPDEALVSPNIPRRSSTPSSLPSPAHSLPSLGLVHEKSMNRHSLPPTPISPTTTDTRVSTLPPLPSSPQSSHCQQRDYTRTIDQTTPEHHEKVDTSSYNTFKKQYLTSIINFWHQQTDLAVRQLDHWWKRKAWNSPMMITLLLTPVFSFFPLDIFNPLLLGWYLTVGIIASTLVYESYLLCGTFTIIEPCLFFTGFSGFWLLLVHGTHAPPLEEQQHTTSNDTLSVDDDDAMDELSLFNDISLNEDADSQDRPGMELMHDNEIMANWQQLISRSWRAPPEDDNDDDNGSVTTTKQQHYPALGHDSNIGSNNDSASMISMASRFVEDNDSDGYHDEDEELSLGSATDEDLQHLWTRYDQFKQDQALAEKLQQEEQVRSLEMKKQGDVYNPFLQDN</sequence>
<feature type="region of interest" description="Disordered" evidence="2">
    <location>
        <begin position="547"/>
        <end position="584"/>
    </location>
</feature>
<protein>
    <recommendedName>
        <fullName evidence="4">Rho-GAP domain-containing protein</fullName>
    </recommendedName>
</protein>
<dbReference type="GO" id="GO:0060237">
    <property type="term" value="P:regulation of fungal-type cell wall organization"/>
    <property type="evidence" value="ECO:0007669"/>
    <property type="project" value="TreeGrafter"/>
</dbReference>
<feature type="domain" description="Rho-GAP" evidence="4">
    <location>
        <begin position="62"/>
        <end position="255"/>
    </location>
</feature>
<keyword evidence="3" id="KW-1133">Transmembrane helix</keyword>
<feature type="region of interest" description="Disordered" evidence="2">
    <location>
        <begin position="275"/>
        <end position="347"/>
    </location>
</feature>
<dbReference type="PROSITE" id="PS50238">
    <property type="entry name" value="RHOGAP"/>
    <property type="match status" value="1"/>
</dbReference>
<dbReference type="STRING" id="4829.A0A163KS60"/>
<dbReference type="InterPro" id="IPR008936">
    <property type="entry name" value="Rho_GTPase_activation_prot"/>
</dbReference>
<feature type="transmembrane region" description="Helical" evidence="3">
    <location>
        <begin position="403"/>
        <end position="423"/>
    </location>
</feature>
<keyword evidence="6" id="KW-1185">Reference proteome</keyword>
<dbReference type="GO" id="GO:0007165">
    <property type="term" value="P:signal transduction"/>
    <property type="evidence" value="ECO:0007669"/>
    <property type="project" value="InterPro"/>
</dbReference>
<evidence type="ECO:0000256" key="3">
    <source>
        <dbReference type="SAM" id="Phobius"/>
    </source>
</evidence>
<proteinExistence type="predicted"/>
<dbReference type="GO" id="GO:0005938">
    <property type="term" value="C:cell cortex"/>
    <property type="evidence" value="ECO:0007669"/>
    <property type="project" value="TreeGrafter"/>
</dbReference>
<keyword evidence="3" id="KW-0812">Transmembrane</keyword>
<accession>A0A163KS60</accession>
<dbReference type="EMBL" id="LT552047">
    <property type="protein sequence ID" value="SAL97909.1"/>
    <property type="molecule type" value="Genomic_DNA"/>
</dbReference>
<gene>
    <name evidence="5" type="primary">ABSGL_03436.1 scaffold 4609</name>
</gene>
<dbReference type="OMA" id="NEIMANW"/>
<dbReference type="Proteomes" id="UP000078561">
    <property type="component" value="Unassembled WGS sequence"/>
</dbReference>
<feature type="transmembrane region" description="Helical" evidence="3">
    <location>
        <begin position="453"/>
        <end position="474"/>
    </location>
</feature>
<dbReference type="InterPro" id="IPR000198">
    <property type="entry name" value="RhoGAP_dom"/>
</dbReference>
<dbReference type="SMART" id="SM00324">
    <property type="entry name" value="RhoGAP"/>
    <property type="match status" value="1"/>
</dbReference>
<evidence type="ECO:0000256" key="2">
    <source>
        <dbReference type="SAM" id="MobiDB-lite"/>
    </source>
</evidence>
<dbReference type="AlphaFoldDB" id="A0A163KS60"/>
<dbReference type="Pfam" id="PF00620">
    <property type="entry name" value="RhoGAP"/>
    <property type="match status" value="1"/>
</dbReference>
<evidence type="ECO:0000313" key="5">
    <source>
        <dbReference type="EMBL" id="SAL97909.1"/>
    </source>
</evidence>
<evidence type="ECO:0000256" key="1">
    <source>
        <dbReference type="ARBA" id="ARBA00022468"/>
    </source>
</evidence>
<dbReference type="PANTHER" id="PTHR15228:SF25">
    <property type="entry name" value="F-BAR DOMAIN-CONTAINING PROTEIN"/>
    <property type="match status" value="1"/>
</dbReference>
<dbReference type="Gene3D" id="1.10.555.10">
    <property type="entry name" value="Rho GTPase activation protein"/>
    <property type="match status" value="1"/>
</dbReference>
<evidence type="ECO:0000313" key="6">
    <source>
        <dbReference type="Proteomes" id="UP000078561"/>
    </source>
</evidence>
<feature type="compositionally biased region" description="Low complexity" evidence="2">
    <location>
        <begin position="286"/>
        <end position="304"/>
    </location>
</feature>
<dbReference type="InParanoid" id="A0A163KS60"/>
<keyword evidence="3" id="KW-0472">Membrane</keyword>
<dbReference type="SUPFAM" id="SSF48350">
    <property type="entry name" value="GTPase activation domain, GAP"/>
    <property type="match status" value="1"/>
</dbReference>
<name>A0A163KS60_ABSGL</name>
<dbReference type="GO" id="GO:0005096">
    <property type="term" value="F:GTPase activator activity"/>
    <property type="evidence" value="ECO:0007669"/>
    <property type="project" value="UniProtKB-KW"/>
</dbReference>
<dbReference type="OrthoDB" id="3196451at2759"/>